<evidence type="ECO:0000256" key="1">
    <source>
        <dbReference type="SAM" id="MobiDB-lite"/>
    </source>
</evidence>
<dbReference type="EMBL" id="MT142049">
    <property type="protein sequence ID" value="QJA73739.1"/>
    <property type="molecule type" value="Genomic_DNA"/>
</dbReference>
<sequence>MENTEKPGAEPENKIVEPEVTGSDPVKDVKADSSTENVPWNKDPRFQEFIKEKKTLNAANEKLQKLLKANDLEDPDDLEDLVSRGKIVKGKLADLNQLDEILAKANKLSQYEAYWAEQEERNRRQNEDPDSTIARLEGQLKTKSAKEQQREYERYQAEQAKAAIQGYDNEVKSLIKEMEMPKDQQGFILEFMGVGNPANDIDITDKKAVKRLVSEAKAKKEAYDQAVIKDYLKGKGETPKIGSSSVGAPEANKPKVYLKDARRMFLETMQKATGG</sequence>
<gene>
    <name evidence="2" type="ORF">MM415A02265_0007</name>
</gene>
<proteinExistence type="predicted"/>
<feature type="region of interest" description="Disordered" evidence="1">
    <location>
        <begin position="1"/>
        <end position="40"/>
    </location>
</feature>
<evidence type="ECO:0000313" key="2">
    <source>
        <dbReference type="EMBL" id="QJA73739.1"/>
    </source>
</evidence>
<organism evidence="2">
    <name type="scientific">viral metagenome</name>
    <dbReference type="NCBI Taxonomy" id="1070528"/>
    <lineage>
        <taxon>unclassified sequences</taxon>
        <taxon>metagenomes</taxon>
        <taxon>organismal metagenomes</taxon>
    </lineage>
</organism>
<protein>
    <submittedName>
        <fullName evidence="2">Uncharacterized protein</fullName>
    </submittedName>
</protein>
<feature type="region of interest" description="Disordered" evidence="1">
    <location>
        <begin position="119"/>
        <end position="148"/>
    </location>
</feature>
<name>A0A6M3JUL2_9ZZZZ</name>
<feature type="compositionally biased region" description="Basic and acidic residues" evidence="1">
    <location>
        <begin position="1"/>
        <end position="17"/>
    </location>
</feature>
<accession>A0A6M3JUL2</accession>
<feature type="compositionally biased region" description="Basic and acidic residues" evidence="1">
    <location>
        <begin position="138"/>
        <end position="148"/>
    </location>
</feature>
<reference evidence="2" key="1">
    <citation type="submission" date="2020-03" db="EMBL/GenBank/DDBJ databases">
        <title>The deep terrestrial virosphere.</title>
        <authorList>
            <person name="Holmfeldt K."/>
            <person name="Nilsson E."/>
            <person name="Simone D."/>
            <person name="Lopez-Fernandez M."/>
            <person name="Wu X."/>
            <person name="de Brujin I."/>
            <person name="Lundin D."/>
            <person name="Andersson A."/>
            <person name="Bertilsson S."/>
            <person name="Dopson M."/>
        </authorList>
    </citation>
    <scope>NUCLEOTIDE SEQUENCE</scope>
    <source>
        <strain evidence="2">MM415A02265</strain>
    </source>
</reference>
<dbReference type="AlphaFoldDB" id="A0A6M3JUL2"/>